<feature type="region of interest" description="Disordered" evidence="1">
    <location>
        <begin position="179"/>
        <end position="223"/>
    </location>
</feature>
<name>A0A7W6EVG3_9SPHN</name>
<organism evidence="3 4">
    <name type="scientific">Novosphingobium hassiacum</name>
    <dbReference type="NCBI Taxonomy" id="173676"/>
    <lineage>
        <taxon>Bacteria</taxon>
        <taxon>Pseudomonadati</taxon>
        <taxon>Pseudomonadota</taxon>
        <taxon>Alphaproteobacteria</taxon>
        <taxon>Sphingomonadales</taxon>
        <taxon>Sphingomonadaceae</taxon>
        <taxon>Novosphingobium</taxon>
    </lineage>
</organism>
<keyword evidence="4" id="KW-1185">Reference proteome</keyword>
<evidence type="ECO:0000313" key="4">
    <source>
        <dbReference type="Proteomes" id="UP000562395"/>
    </source>
</evidence>
<reference evidence="3 4" key="1">
    <citation type="submission" date="2020-08" db="EMBL/GenBank/DDBJ databases">
        <title>Genomic Encyclopedia of Type Strains, Phase IV (KMG-IV): sequencing the most valuable type-strain genomes for metagenomic binning, comparative biology and taxonomic classification.</title>
        <authorList>
            <person name="Goeker M."/>
        </authorList>
    </citation>
    <scope>NUCLEOTIDE SEQUENCE [LARGE SCALE GENOMIC DNA]</scope>
    <source>
        <strain evidence="3 4">DSM 14552</strain>
    </source>
</reference>
<dbReference type="RefSeq" id="WP_183612575.1">
    <property type="nucleotide sequence ID" value="NZ_JACICY010000003.1"/>
</dbReference>
<proteinExistence type="predicted"/>
<feature type="chain" id="PRO_5031480545" evidence="2">
    <location>
        <begin position="25"/>
        <end position="223"/>
    </location>
</feature>
<dbReference type="AlphaFoldDB" id="A0A7W6EVG3"/>
<sequence>MHITKALRFALLPCACAIAGPAIAQTAVSQERVTAGDVATTPLSDLNIKKDEVPALLVSARDKPYDVSGLKRCPAIASEIGKLDAVLGDDIDIARDDDKGGPKVGNMAKSLVSSLIPFGGVIREISGANAQQRKWNEAIYAGSVRRAFLKGVGEQRGCKYPARSATAKDSATLWAARDAAEASEKAKDDNDKSKDGDKKKVAAKDAKGKPVKFESKTVVQPTN</sequence>
<keyword evidence="2" id="KW-0732">Signal</keyword>
<feature type="compositionally biased region" description="Basic and acidic residues" evidence="1">
    <location>
        <begin position="179"/>
        <end position="215"/>
    </location>
</feature>
<evidence type="ECO:0000256" key="2">
    <source>
        <dbReference type="SAM" id="SignalP"/>
    </source>
</evidence>
<dbReference type="EMBL" id="JACICY010000003">
    <property type="protein sequence ID" value="MBB3860297.1"/>
    <property type="molecule type" value="Genomic_DNA"/>
</dbReference>
<gene>
    <name evidence="3" type="ORF">GGQ88_001563</name>
</gene>
<evidence type="ECO:0000313" key="3">
    <source>
        <dbReference type="EMBL" id="MBB3860297.1"/>
    </source>
</evidence>
<protein>
    <submittedName>
        <fullName evidence="3">Uncharacterized protein</fullName>
    </submittedName>
</protein>
<dbReference type="Proteomes" id="UP000562395">
    <property type="component" value="Unassembled WGS sequence"/>
</dbReference>
<comment type="caution">
    <text evidence="3">The sequence shown here is derived from an EMBL/GenBank/DDBJ whole genome shotgun (WGS) entry which is preliminary data.</text>
</comment>
<evidence type="ECO:0000256" key="1">
    <source>
        <dbReference type="SAM" id="MobiDB-lite"/>
    </source>
</evidence>
<accession>A0A7W6EVG3</accession>
<feature type="signal peptide" evidence="2">
    <location>
        <begin position="1"/>
        <end position="24"/>
    </location>
</feature>